<dbReference type="AlphaFoldDB" id="A0A3D8RMS9"/>
<dbReference type="SUPFAM" id="SSF48403">
    <property type="entry name" value="Ankyrin repeat"/>
    <property type="match status" value="1"/>
</dbReference>
<evidence type="ECO:0000313" key="6">
    <source>
        <dbReference type="Proteomes" id="UP000256645"/>
    </source>
</evidence>
<feature type="repeat" description="ANK" evidence="3">
    <location>
        <begin position="416"/>
        <end position="448"/>
    </location>
</feature>
<reference evidence="5 6" key="1">
    <citation type="journal article" date="2018" name="IMA Fungus">
        <title>IMA Genome-F 9: Draft genome sequence of Annulohypoxylon stygium, Aspergillus mulundensis, Berkeleyomyces basicola (syn. Thielaviopsis basicola), Ceratocystis smalleyi, two Cercospora beticola strains, Coleophoma cylindrospora, Fusarium fracticaudum, Phialophora cf. hyalina, and Morchella septimelata.</title>
        <authorList>
            <person name="Wingfield B.D."/>
            <person name="Bills G.F."/>
            <person name="Dong Y."/>
            <person name="Huang W."/>
            <person name="Nel W.J."/>
            <person name="Swalarsk-Parry B.S."/>
            <person name="Vaghefi N."/>
            <person name="Wilken P.M."/>
            <person name="An Z."/>
            <person name="de Beer Z.W."/>
            <person name="De Vos L."/>
            <person name="Chen L."/>
            <person name="Duong T.A."/>
            <person name="Gao Y."/>
            <person name="Hammerbacher A."/>
            <person name="Kikkert J.R."/>
            <person name="Li Y."/>
            <person name="Li H."/>
            <person name="Li K."/>
            <person name="Li Q."/>
            <person name="Liu X."/>
            <person name="Ma X."/>
            <person name="Naidoo K."/>
            <person name="Pethybridge S.J."/>
            <person name="Sun J."/>
            <person name="Steenkamp E.T."/>
            <person name="van der Nest M.A."/>
            <person name="van Wyk S."/>
            <person name="Wingfield M.J."/>
            <person name="Xiong C."/>
            <person name="Yue Q."/>
            <person name="Zhang X."/>
        </authorList>
    </citation>
    <scope>NUCLEOTIDE SEQUENCE [LARGE SCALE GENOMIC DNA]</scope>
    <source>
        <strain evidence="5 6">BP6252</strain>
    </source>
</reference>
<name>A0A3D8RMS9_9HELO</name>
<dbReference type="PROSITE" id="PS50297">
    <property type="entry name" value="ANK_REP_REGION"/>
    <property type="match status" value="4"/>
</dbReference>
<accession>A0A3D8RMS9</accession>
<evidence type="ECO:0000313" key="5">
    <source>
        <dbReference type="EMBL" id="RDW75101.1"/>
    </source>
</evidence>
<sequence length="483" mass="53835">MSEENPDIKDFISNELENCLEYSTLVIKDPSLILEIRDTLLQQSQGMFLWVALQIKSLCAMKTDESIRQALVDLPKDLTETFLRILARAEIAGQSYQRRILELVTVAQRPLHVNELREAISVVPGNTTWDPATLLNDIYTTLACCGPLVIVDEEELTVRLVHHSVKQFLLAKFNPTTYKQFTVREAHKTMTSIIATYLSYGIFGTRLSTIVSPQIMTESVPSGIIRSTLGSSLVVRSLALKLLRSKTPNYDIGQTLIESRRLFNDRLVNDFYFYSYAKSCWQEHMLCTLELEPKISSLLLRLLKNGAVDASTRDDHGDTLLSQAAERGNEVIVALLLETDQFETDLNDKSRRTPLHWASHNGHINIVKLLLEKGADVNAADKDSCSPLYWASQDGQIDVVKLLLEKGASINTAEHTGWTPLHRASEDGHVDVVKLLLEMGANINATGMNGKAPLYIASKNGHGDVVKLLLEKSANVNTADEHG</sequence>
<dbReference type="PANTHER" id="PTHR24171:SF9">
    <property type="entry name" value="ANKYRIN REPEAT DOMAIN-CONTAINING PROTEIN 39"/>
    <property type="match status" value="1"/>
</dbReference>
<feature type="repeat" description="ANK" evidence="3">
    <location>
        <begin position="350"/>
        <end position="382"/>
    </location>
</feature>
<evidence type="ECO:0000259" key="4">
    <source>
        <dbReference type="Pfam" id="PF22939"/>
    </source>
</evidence>
<feature type="repeat" description="ANK" evidence="3">
    <location>
        <begin position="449"/>
        <end position="481"/>
    </location>
</feature>
<dbReference type="OrthoDB" id="20872at2759"/>
<feature type="domain" description="GPI inositol-deacylase winged helix" evidence="4">
    <location>
        <begin position="91"/>
        <end position="172"/>
    </location>
</feature>
<dbReference type="PROSITE" id="PS50088">
    <property type="entry name" value="ANK_REPEAT"/>
    <property type="match status" value="4"/>
</dbReference>
<dbReference type="InterPro" id="IPR036770">
    <property type="entry name" value="Ankyrin_rpt-contain_sf"/>
</dbReference>
<organism evidence="5 6">
    <name type="scientific">Coleophoma cylindrospora</name>
    <dbReference type="NCBI Taxonomy" id="1849047"/>
    <lineage>
        <taxon>Eukaryota</taxon>
        <taxon>Fungi</taxon>
        <taxon>Dikarya</taxon>
        <taxon>Ascomycota</taxon>
        <taxon>Pezizomycotina</taxon>
        <taxon>Leotiomycetes</taxon>
        <taxon>Helotiales</taxon>
        <taxon>Dermateaceae</taxon>
        <taxon>Coleophoma</taxon>
    </lineage>
</organism>
<evidence type="ECO:0000256" key="3">
    <source>
        <dbReference type="PROSITE-ProRule" id="PRU00023"/>
    </source>
</evidence>
<keyword evidence="2 3" id="KW-0040">ANK repeat</keyword>
<protein>
    <recommendedName>
        <fullName evidence="4">GPI inositol-deacylase winged helix domain-containing protein</fullName>
    </recommendedName>
</protein>
<dbReference type="InterPro" id="IPR002110">
    <property type="entry name" value="Ankyrin_rpt"/>
</dbReference>
<dbReference type="InterPro" id="IPR054471">
    <property type="entry name" value="GPIID_WHD"/>
</dbReference>
<gene>
    <name evidence="5" type="ORF">BP6252_06243</name>
</gene>
<dbReference type="EMBL" id="PDLM01000006">
    <property type="protein sequence ID" value="RDW75101.1"/>
    <property type="molecule type" value="Genomic_DNA"/>
</dbReference>
<dbReference type="SMART" id="SM00248">
    <property type="entry name" value="ANK"/>
    <property type="match status" value="5"/>
</dbReference>
<dbReference type="STRING" id="1849047.A0A3D8RMS9"/>
<dbReference type="Proteomes" id="UP000256645">
    <property type="component" value="Unassembled WGS sequence"/>
</dbReference>
<evidence type="ECO:0000256" key="2">
    <source>
        <dbReference type="ARBA" id="ARBA00023043"/>
    </source>
</evidence>
<keyword evidence="6" id="KW-1185">Reference proteome</keyword>
<dbReference type="Pfam" id="PF22939">
    <property type="entry name" value="WHD_GPIID"/>
    <property type="match status" value="1"/>
</dbReference>
<feature type="repeat" description="ANK" evidence="3">
    <location>
        <begin position="383"/>
        <end position="415"/>
    </location>
</feature>
<evidence type="ECO:0000256" key="1">
    <source>
        <dbReference type="ARBA" id="ARBA00022737"/>
    </source>
</evidence>
<dbReference type="PANTHER" id="PTHR24171">
    <property type="entry name" value="ANKYRIN REPEAT DOMAIN-CONTAINING PROTEIN 39-RELATED"/>
    <property type="match status" value="1"/>
</dbReference>
<dbReference type="PRINTS" id="PR01415">
    <property type="entry name" value="ANKYRIN"/>
</dbReference>
<keyword evidence="1" id="KW-0677">Repeat</keyword>
<dbReference type="Gene3D" id="1.25.40.20">
    <property type="entry name" value="Ankyrin repeat-containing domain"/>
    <property type="match status" value="2"/>
</dbReference>
<dbReference type="Pfam" id="PF12796">
    <property type="entry name" value="Ank_2"/>
    <property type="match status" value="2"/>
</dbReference>
<proteinExistence type="predicted"/>
<comment type="caution">
    <text evidence="5">The sequence shown here is derived from an EMBL/GenBank/DDBJ whole genome shotgun (WGS) entry which is preliminary data.</text>
</comment>